<protein>
    <recommendedName>
        <fullName evidence="5">Lactonase family protein</fullName>
    </recommendedName>
</protein>
<dbReference type="Proteomes" id="UP000265742">
    <property type="component" value="Unassembled WGS sequence"/>
</dbReference>
<accession>A0A3A1TYJ6</accession>
<keyword evidence="4" id="KW-1185">Reference proteome</keyword>
<dbReference type="SUPFAM" id="SSF50969">
    <property type="entry name" value="YVTN repeat-like/Quinoprotein amine dehydrogenase"/>
    <property type="match status" value="1"/>
</dbReference>
<dbReference type="Pfam" id="PF10282">
    <property type="entry name" value="Lactonase"/>
    <property type="match status" value="1"/>
</dbReference>
<dbReference type="InterPro" id="IPR050282">
    <property type="entry name" value="Cycloisomerase_2"/>
</dbReference>
<dbReference type="EMBL" id="QXTG01000002">
    <property type="protein sequence ID" value="RIX28661.1"/>
    <property type="molecule type" value="Genomic_DNA"/>
</dbReference>
<reference evidence="4" key="1">
    <citation type="submission" date="2018-09" db="EMBL/GenBank/DDBJ databases">
        <authorList>
            <person name="Kim I."/>
        </authorList>
    </citation>
    <scope>NUCLEOTIDE SEQUENCE [LARGE SCALE GENOMIC DNA]</scope>
    <source>
        <strain evidence="4">DD4a</strain>
    </source>
</reference>
<sequence length="379" mass="38221">MHTSSRIALAAAAAAALVAGGAATANAATASPDLHGHHRVAGTVFVQTDSTAHNSVVAYDRLSNGTLRPAGSYRTGGTGGALDGSVVDHTASEGSLVRSGSSLFAVNAGSNTVTSFAIRGDRLVHRHEVSSHGQFPVSVTAHGNRVFVLNARDGGSIQGYLHHAGRLIAVPSWHRTLGLDPNATPEFTHTPAEIAFTPDGSKVVVSTKGNTSAFDVFGFGHAGLAAKPVVTALPNDVPFGFSFDHRGALVTSEAGPNAVASFTVNQDGTLTQRSSVATGQKASCWIVIDGHHVYASNAGSGTVSGYSLGRNGSLTSTGTTATDAGTVDAAATRDGRYLYVQTGAAGIVDEFAVATNGALRNIGAVTVPGAIGAEGIVAS</sequence>
<feature type="signal peptide" evidence="2">
    <location>
        <begin position="1"/>
        <end position="27"/>
    </location>
</feature>
<gene>
    <name evidence="3" type="ORF">D1781_14760</name>
</gene>
<dbReference type="Gene3D" id="2.130.10.10">
    <property type="entry name" value="YVTN repeat-like/Quinoprotein amine dehydrogenase"/>
    <property type="match status" value="2"/>
</dbReference>
<name>A0A3A1TYJ6_9MICO</name>
<dbReference type="PANTHER" id="PTHR30344">
    <property type="entry name" value="6-PHOSPHOGLUCONOLACTONASE-RELATED"/>
    <property type="match status" value="1"/>
</dbReference>
<dbReference type="InterPro" id="IPR011044">
    <property type="entry name" value="Quino_amine_DH_bsu"/>
</dbReference>
<evidence type="ECO:0000256" key="1">
    <source>
        <dbReference type="ARBA" id="ARBA00005564"/>
    </source>
</evidence>
<evidence type="ECO:0000313" key="4">
    <source>
        <dbReference type="Proteomes" id="UP000265742"/>
    </source>
</evidence>
<dbReference type="InterPro" id="IPR019405">
    <property type="entry name" value="Lactonase_7-beta_prop"/>
</dbReference>
<comment type="similarity">
    <text evidence="1">Belongs to the cycloisomerase 2 family.</text>
</comment>
<evidence type="ECO:0008006" key="5">
    <source>
        <dbReference type="Google" id="ProtNLM"/>
    </source>
</evidence>
<comment type="caution">
    <text evidence="3">The sequence shown here is derived from an EMBL/GenBank/DDBJ whole genome shotgun (WGS) entry which is preliminary data.</text>
</comment>
<dbReference type="RefSeq" id="WP_119482971.1">
    <property type="nucleotide sequence ID" value="NZ_QXTG01000002.1"/>
</dbReference>
<dbReference type="AlphaFoldDB" id="A0A3A1TYJ6"/>
<dbReference type="InterPro" id="IPR015943">
    <property type="entry name" value="WD40/YVTN_repeat-like_dom_sf"/>
</dbReference>
<dbReference type="GO" id="GO:0017057">
    <property type="term" value="F:6-phosphogluconolactonase activity"/>
    <property type="evidence" value="ECO:0007669"/>
    <property type="project" value="TreeGrafter"/>
</dbReference>
<keyword evidence="2" id="KW-0732">Signal</keyword>
<dbReference type="PANTHER" id="PTHR30344:SF1">
    <property type="entry name" value="6-PHOSPHOGLUCONOLACTONASE"/>
    <property type="match status" value="1"/>
</dbReference>
<organism evidence="3 4">
    <name type="scientific">Amnibacterium setariae</name>
    <dbReference type="NCBI Taxonomy" id="2306585"/>
    <lineage>
        <taxon>Bacteria</taxon>
        <taxon>Bacillati</taxon>
        <taxon>Actinomycetota</taxon>
        <taxon>Actinomycetes</taxon>
        <taxon>Micrococcales</taxon>
        <taxon>Microbacteriaceae</taxon>
        <taxon>Amnibacterium</taxon>
    </lineage>
</organism>
<dbReference type="OrthoDB" id="9790815at2"/>
<proteinExistence type="inferred from homology"/>
<feature type="chain" id="PRO_5017429159" description="Lactonase family protein" evidence="2">
    <location>
        <begin position="28"/>
        <end position="379"/>
    </location>
</feature>
<evidence type="ECO:0000313" key="3">
    <source>
        <dbReference type="EMBL" id="RIX28661.1"/>
    </source>
</evidence>
<evidence type="ECO:0000256" key="2">
    <source>
        <dbReference type="SAM" id="SignalP"/>
    </source>
</evidence>